<name>A0ABV6KXU5_9BACI</name>
<evidence type="ECO:0000313" key="2">
    <source>
        <dbReference type="EMBL" id="MFC0476806.1"/>
    </source>
</evidence>
<comment type="caution">
    <text evidence="2">The sequence shown here is derived from an EMBL/GenBank/DDBJ whole genome shotgun (WGS) entry which is preliminary data.</text>
</comment>
<dbReference type="EMBL" id="JBHLUU010000112">
    <property type="protein sequence ID" value="MFC0476806.1"/>
    <property type="molecule type" value="Genomic_DNA"/>
</dbReference>
<feature type="transmembrane region" description="Helical" evidence="1">
    <location>
        <begin position="12"/>
        <end position="30"/>
    </location>
</feature>
<accession>A0ABV6KXU5</accession>
<sequence>MLRKIKNGVTDLIKVILLSLVIAVPMYIIGNLFEIEILQWNHREEYNGEYYTHSSALPLILGSAISASVLKKYGKINKN</sequence>
<keyword evidence="3" id="KW-1185">Reference proteome</keyword>
<evidence type="ECO:0000256" key="1">
    <source>
        <dbReference type="SAM" id="Phobius"/>
    </source>
</evidence>
<dbReference type="RefSeq" id="WP_160548465.1">
    <property type="nucleotide sequence ID" value="NZ_JBHLUU010000112.1"/>
</dbReference>
<keyword evidence="1" id="KW-0472">Membrane</keyword>
<keyword evidence="1" id="KW-0812">Transmembrane</keyword>
<gene>
    <name evidence="2" type="ORF">ACFFHF_16510</name>
</gene>
<dbReference type="Proteomes" id="UP001589738">
    <property type="component" value="Unassembled WGS sequence"/>
</dbReference>
<organism evidence="2 3">
    <name type="scientific">Robertmurraya beringensis</name>
    <dbReference type="NCBI Taxonomy" id="641660"/>
    <lineage>
        <taxon>Bacteria</taxon>
        <taxon>Bacillati</taxon>
        <taxon>Bacillota</taxon>
        <taxon>Bacilli</taxon>
        <taxon>Bacillales</taxon>
        <taxon>Bacillaceae</taxon>
        <taxon>Robertmurraya</taxon>
    </lineage>
</organism>
<protein>
    <submittedName>
        <fullName evidence="2">Uncharacterized protein</fullName>
    </submittedName>
</protein>
<feature type="transmembrane region" description="Helical" evidence="1">
    <location>
        <begin position="50"/>
        <end position="70"/>
    </location>
</feature>
<keyword evidence="1" id="KW-1133">Transmembrane helix</keyword>
<evidence type="ECO:0000313" key="3">
    <source>
        <dbReference type="Proteomes" id="UP001589738"/>
    </source>
</evidence>
<reference evidence="2 3" key="1">
    <citation type="submission" date="2024-09" db="EMBL/GenBank/DDBJ databases">
        <authorList>
            <person name="Sun Q."/>
            <person name="Mori K."/>
        </authorList>
    </citation>
    <scope>NUCLEOTIDE SEQUENCE [LARGE SCALE GENOMIC DNA]</scope>
    <source>
        <strain evidence="2 3">CGMCC 1.9126</strain>
    </source>
</reference>
<proteinExistence type="predicted"/>